<gene>
    <name evidence="1" type="ORF">chiPu_0006506</name>
</gene>
<evidence type="ECO:0000313" key="2">
    <source>
        <dbReference type="Proteomes" id="UP000287033"/>
    </source>
</evidence>
<proteinExistence type="predicted"/>
<comment type="caution">
    <text evidence="1">The sequence shown here is derived from an EMBL/GenBank/DDBJ whole genome shotgun (WGS) entry which is preliminary data.</text>
</comment>
<organism evidence="1 2">
    <name type="scientific">Chiloscyllium punctatum</name>
    <name type="common">Brownbanded bambooshark</name>
    <name type="synonym">Hemiscyllium punctatum</name>
    <dbReference type="NCBI Taxonomy" id="137246"/>
    <lineage>
        <taxon>Eukaryota</taxon>
        <taxon>Metazoa</taxon>
        <taxon>Chordata</taxon>
        <taxon>Craniata</taxon>
        <taxon>Vertebrata</taxon>
        <taxon>Chondrichthyes</taxon>
        <taxon>Elasmobranchii</taxon>
        <taxon>Galeomorphii</taxon>
        <taxon>Galeoidea</taxon>
        <taxon>Orectolobiformes</taxon>
        <taxon>Hemiscylliidae</taxon>
        <taxon>Chiloscyllium</taxon>
    </lineage>
</organism>
<protein>
    <submittedName>
        <fullName evidence="1">Uncharacterized protein</fullName>
    </submittedName>
</protein>
<name>A0A401SCJ6_CHIPU</name>
<dbReference type="EMBL" id="BEZZ01000190">
    <property type="protein sequence ID" value="GCC28080.1"/>
    <property type="molecule type" value="Genomic_DNA"/>
</dbReference>
<dbReference type="AlphaFoldDB" id="A0A401SCJ6"/>
<reference evidence="1 2" key="1">
    <citation type="journal article" date="2018" name="Nat. Ecol. Evol.">
        <title>Shark genomes provide insights into elasmobranch evolution and the origin of vertebrates.</title>
        <authorList>
            <person name="Hara Y"/>
            <person name="Yamaguchi K"/>
            <person name="Onimaru K"/>
            <person name="Kadota M"/>
            <person name="Koyanagi M"/>
            <person name="Keeley SD"/>
            <person name="Tatsumi K"/>
            <person name="Tanaka K"/>
            <person name="Motone F"/>
            <person name="Kageyama Y"/>
            <person name="Nozu R"/>
            <person name="Adachi N"/>
            <person name="Nishimura O"/>
            <person name="Nakagawa R"/>
            <person name="Tanegashima C"/>
            <person name="Kiyatake I"/>
            <person name="Matsumoto R"/>
            <person name="Murakumo K"/>
            <person name="Nishida K"/>
            <person name="Terakita A"/>
            <person name="Kuratani S"/>
            <person name="Sato K"/>
            <person name="Hyodo S Kuraku.S."/>
        </authorList>
    </citation>
    <scope>NUCLEOTIDE SEQUENCE [LARGE SCALE GENOMIC DNA]</scope>
</reference>
<sequence length="110" mass="10889">MCAAPPTRAFLEAGWLARAGGGARTLALRSPLIESVPSSFEALPGGAEGLSIGSGLEQAGICGSPALGLRTGVRARGLGSAGRAGPGWARAMMVRGSGRAAAGRRCLDAE</sequence>
<keyword evidence="2" id="KW-1185">Reference proteome</keyword>
<evidence type="ECO:0000313" key="1">
    <source>
        <dbReference type="EMBL" id="GCC28080.1"/>
    </source>
</evidence>
<accession>A0A401SCJ6</accession>
<dbReference type="Proteomes" id="UP000287033">
    <property type="component" value="Unassembled WGS sequence"/>
</dbReference>